<keyword evidence="4" id="KW-0804">Transcription</keyword>
<evidence type="ECO:0000256" key="3">
    <source>
        <dbReference type="ARBA" id="ARBA00023125"/>
    </source>
</evidence>
<protein>
    <recommendedName>
        <fullName evidence="8">Transcription factor domain-containing protein</fullName>
    </recommendedName>
</protein>
<feature type="non-terminal residue" evidence="6">
    <location>
        <position position="1"/>
    </location>
</feature>
<gene>
    <name evidence="6" type="ORF">T440DRAFT_409711</name>
</gene>
<dbReference type="GO" id="GO:0000981">
    <property type="term" value="F:DNA-binding transcription factor activity, RNA polymerase II-specific"/>
    <property type="evidence" value="ECO:0007669"/>
    <property type="project" value="TreeGrafter"/>
</dbReference>
<evidence type="ECO:0000256" key="2">
    <source>
        <dbReference type="ARBA" id="ARBA00023015"/>
    </source>
</evidence>
<evidence type="ECO:0000313" key="7">
    <source>
        <dbReference type="Proteomes" id="UP000799423"/>
    </source>
</evidence>
<keyword evidence="3" id="KW-0238">DNA-binding</keyword>
<dbReference type="InterPro" id="IPR051089">
    <property type="entry name" value="prtT"/>
</dbReference>
<keyword evidence="2" id="KW-0805">Transcription regulation</keyword>
<dbReference type="AlphaFoldDB" id="A0A6A7ANJ5"/>
<organism evidence="6 7">
    <name type="scientific">Plenodomus tracheiphilus IPT5</name>
    <dbReference type="NCBI Taxonomy" id="1408161"/>
    <lineage>
        <taxon>Eukaryota</taxon>
        <taxon>Fungi</taxon>
        <taxon>Dikarya</taxon>
        <taxon>Ascomycota</taxon>
        <taxon>Pezizomycotina</taxon>
        <taxon>Dothideomycetes</taxon>
        <taxon>Pleosporomycetidae</taxon>
        <taxon>Pleosporales</taxon>
        <taxon>Pleosporineae</taxon>
        <taxon>Leptosphaeriaceae</taxon>
        <taxon>Plenodomus</taxon>
    </lineage>
</organism>
<name>A0A6A7ANJ5_9PLEO</name>
<proteinExistence type="predicted"/>
<dbReference type="GO" id="GO:0000976">
    <property type="term" value="F:transcription cis-regulatory region binding"/>
    <property type="evidence" value="ECO:0007669"/>
    <property type="project" value="TreeGrafter"/>
</dbReference>
<evidence type="ECO:0000256" key="5">
    <source>
        <dbReference type="ARBA" id="ARBA00023242"/>
    </source>
</evidence>
<dbReference type="Proteomes" id="UP000799423">
    <property type="component" value="Unassembled WGS sequence"/>
</dbReference>
<reference evidence="6" key="1">
    <citation type="submission" date="2020-01" db="EMBL/GenBank/DDBJ databases">
        <authorList>
            <consortium name="DOE Joint Genome Institute"/>
            <person name="Haridas S."/>
            <person name="Albert R."/>
            <person name="Binder M."/>
            <person name="Bloem J."/>
            <person name="Labutti K."/>
            <person name="Salamov A."/>
            <person name="Andreopoulos B."/>
            <person name="Baker S.E."/>
            <person name="Barry K."/>
            <person name="Bills G."/>
            <person name="Bluhm B.H."/>
            <person name="Cannon C."/>
            <person name="Castanera R."/>
            <person name="Culley D.E."/>
            <person name="Daum C."/>
            <person name="Ezra D."/>
            <person name="Gonzalez J.B."/>
            <person name="Henrissat B."/>
            <person name="Kuo A."/>
            <person name="Liang C."/>
            <person name="Lipzen A."/>
            <person name="Lutzoni F."/>
            <person name="Magnuson J."/>
            <person name="Mondo S."/>
            <person name="Nolan M."/>
            <person name="Ohm R."/>
            <person name="Pangilinan J."/>
            <person name="Park H.-J."/>
            <person name="Ramirez L."/>
            <person name="Alfaro M."/>
            <person name="Sun H."/>
            <person name="Tritt A."/>
            <person name="Yoshinaga Y."/>
            <person name="Zwiers L.-H."/>
            <person name="Turgeon B.G."/>
            <person name="Goodwin S.B."/>
            <person name="Spatafora J.W."/>
            <person name="Crous P.W."/>
            <person name="Grigoriev I.V."/>
        </authorList>
    </citation>
    <scope>NUCLEOTIDE SEQUENCE</scope>
    <source>
        <strain evidence="6">IPT5</strain>
    </source>
</reference>
<dbReference type="GO" id="GO:0005634">
    <property type="term" value="C:nucleus"/>
    <property type="evidence" value="ECO:0007669"/>
    <property type="project" value="UniProtKB-SubCell"/>
</dbReference>
<comment type="subcellular location">
    <subcellularLocation>
        <location evidence="1">Nucleus</location>
    </subcellularLocation>
</comment>
<keyword evidence="5" id="KW-0539">Nucleus</keyword>
<accession>A0A6A7ANJ5</accession>
<keyword evidence="7" id="KW-1185">Reference proteome</keyword>
<dbReference type="EMBL" id="MU006368">
    <property type="protein sequence ID" value="KAF2844653.1"/>
    <property type="molecule type" value="Genomic_DNA"/>
</dbReference>
<sequence length="347" mass="37759">SKYITHGKQFLGSMCSLARTLISDLRLDRPTHPAWCPSGGPAAEFADTRTKEGSRVLVGVFILSSGLSATFKSDIMSWSTQMGDACELLWKEGEGSDVDLIAMARLARVTVNAADVARGAIDDDATGHQAIVAIPPLKLSFEQAKATLTPKQLQNSNIVAFLHIAEISILELAFHTSSASSVSALLGPSPNIELSRISNLHALLRSCTSCISLFLTIDMAYMTTPCMLIYSYSLRLIYRLSTPKVAIPGWDPQIVRDTISISSCIEQAAQKAESINAQLREHLGEDTMFAVAAELMRATAGNWRLPDETESVDMGDVEARWSAVNSESAVMPMVDFSNDFWVSTFDF</sequence>
<evidence type="ECO:0000256" key="4">
    <source>
        <dbReference type="ARBA" id="ARBA00023163"/>
    </source>
</evidence>
<evidence type="ECO:0000313" key="6">
    <source>
        <dbReference type="EMBL" id="KAF2844653.1"/>
    </source>
</evidence>
<dbReference type="PANTHER" id="PTHR31845">
    <property type="entry name" value="FINGER DOMAIN PROTEIN, PUTATIVE-RELATED"/>
    <property type="match status" value="1"/>
</dbReference>
<evidence type="ECO:0008006" key="8">
    <source>
        <dbReference type="Google" id="ProtNLM"/>
    </source>
</evidence>
<dbReference type="OrthoDB" id="1600564at2759"/>
<evidence type="ECO:0000256" key="1">
    <source>
        <dbReference type="ARBA" id="ARBA00004123"/>
    </source>
</evidence>
<dbReference type="PANTHER" id="PTHR31845:SF10">
    <property type="entry name" value="ZN(II)2CYS6 TRANSCRIPTION FACTOR (EUROFUNG)"/>
    <property type="match status" value="1"/>
</dbReference>